<dbReference type="GO" id="GO:0008271">
    <property type="term" value="F:secondary active sulfate transmembrane transporter activity"/>
    <property type="evidence" value="ECO:0007669"/>
    <property type="project" value="InterPro"/>
</dbReference>
<feature type="region of interest" description="Disordered" evidence="5">
    <location>
        <begin position="1"/>
        <end position="29"/>
    </location>
</feature>
<dbReference type="EMBL" id="LT934117">
    <property type="protein sequence ID" value="VAH87796.1"/>
    <property type="molecule type" value="Genomic_DNA"/>
</dbReference>
<evidence type="ECO:0000256" key="1">
    <source>
        <dbReference type="ARBA" id="ARBA00004141"/>
    </source>
</evidence>
<keyword evidence="2" id="KW-0812">Transmembrane</keyword>
<dbReference type="Gramene" id="TRITD4Av1G015890.16">
    <property type="protein sequence ID" value="TRITD4Av1G015890.16"/>
    <property type="gene ID" value="TRITD4Av1G015890"/>
</dbReference>
<evidence type="ECO:0000256" key="2">
    <source>
        <dbReference type="ARBA" id="ARBA00022692"/>
    </source>
</evidence>
<dbReference type="OMA" id="LEYGMIA"/>
<sequence length="195" mass="21649">MPRTILDGGEDFNGDISRTGSHHQTDDHGYKVRFPPAKGLFTELAEGVKETFFPDDPLREYKDQPRSKKLWFGLVHLFPVLDWARSYTFGMFKGDFIAGLTIASLCIPQDIGYAQLAFLPAHVGLYSSFVPPLIYAAMGTSRDIAIGPAAVLSLLLGTLLQEEIDPVKNPHEYSRLAFTATFFAGITQAMLGFFR</sequence>
<organism evidence="7 8">
    <name type="scientific">Triticum turgidum subsp. durum</name>
    <name type="common">Durum wheat</name>
    <name type="synonym">Triticum durum</name>
    <dbReference type="NCBI Taxonomy" id="4567"/>
    <lineage>
        <taxon>Eukaryota</taxon>
        <taxon>Viridiplantae</taxon>
        <taxon>Streptophyta</taxon>
        <taxon>Embryophyta</taxon>
        <taxon>Tracheophyta</taxon>
        <taxon>Spermatophyta</taxon>
        <taxon>Magnoliopsida</taxon>
        <taxon>Liliopsida</taxon>
        <taxon>Poales</taxon>
        <taxon>Poaceae</taxon>
        <taxon>BOP clade</taxon>
        <taxon>Pooideae</taxon>
        <taxon>Triticodae</taxon>
        <taxon>Triticeae</taxon>
        <taxon>Triticinae</taxon>
        <taxon>Triticum</taxon>
    </lineage>
</organism>
<accession>A0A9R0S781</accession>
<dbReference type="GO" id="GO:0016020">
    <property type="term" value="C:membrane"/>
    <property type="evidence" value="ECO:0007669"/>
    <property type="project" value="UniProtKB-SubCell"/>
</dbReference>
<dbReference type="InterPro" id="IPR011547">
    <property type="entry name" value="SLC26A/SulP_dom"/>
</dbReference>
<protein>
    <recommendedName>
        <fullName evidence="6">SLC26A/SulP transporter domain-containing protein</fullName>
    </recommendedName>
</protein>
<name>A0A9R0S781_TRITD</name>
<comment type="subcellular location">
    <subcellularLocation>
        <location evidence="1">Membrane</location>
        <topology evidence="1">Multi-pass membrane protein</topology>
    </subcellularLocation>
</comment>
<dbReference type="Proteomes" id="UP000324705">
    <property type="component" value="Chromosome 4A"/>
</dbReference>
<evidence type="ECO:0000313" key="8">
    <source>
        <dbReference type="Proteomes" id="UP000324705"/>
    </source>
</evidence>
<dbReference type="Pfam" id="PF00916">
    <property type="entry name" value="Sulfate_transp"/>
    <property type="match status" value="1"/>
</dbReference>
<feature type="domain" description="SLC26A/SulP transporter" evidence="6">
    <location>
        <begin position="92"/>
        <end position="195"/>
    </location>
</feature>
<evidence type="ECO:0000313" key="7">
    <source>
        <dbReference type="EMBL" id="VAH87796.1"/>
    </source>
</evidence>
<dbReference type="PANTHER" id="PTHR11814">
    <property type="entry name" value="SULFATE TRANSPORTER"/>
    <property type="match status" value="1"/>
</dbReference>
<proteinExistence type="predicted"/>
<evidence type="ECO:0000256" key="3">
    <source>
        <dbReference type="ARBA" id="ARBA00022989"/>
    </source>
</evidence>
<keyword evidence="4" id="KW-0472">Membrane</keyword>
<keyword evidence="3" id="KW-1133">Transmembrane helix</keyword>
<evidence type="ECO:0000259" key="6">
    <source>
        <dbReference type="Pfam" id="PF00916"/>
    </source>
</evidence>
<evidence type="ECO:0000256" key="5">
    <source>
        <dbReference type="SAM" id="MobiDB-lite"/>
    </source>
</evidence>
<evidence type="ECO:0000256" key="4">
    <source>
        <dbReference type="ARBA" id="ARBA00023136"/>
    </source>
</evidence>
<dbReference type="AlphaFoldDB" id="A0A9R0S781"/>
<dbReference type="InterPro" id="IPR018045">
    <property type="entry name" value="S04_transporter_CS"/>
</dbReference>
<keyword evidence="8" id="KW-1185">Reference proteome</keyword>
<dbReference type="PROSITE" id="PS01130">
    <property type="entry name" value="SLC26A"/>
    <property type="match status" value="1"/>
</dbReference>
<reference evidence="7 8" key="1">
    <citation type="submission" date="2017-09" db="EMBL/GenBank/DDBJ databases">
        <authorList>
            <consortium name="International Durum Wheat Genome Sequencing Consortium (IDWGSC)"/>
            <person name="Milanesi L."/>
        </authorList>
    </citation>
    <scope>NUCLEOTIDE SEQUENCE [LARGE SCALE GENOMIC DNA]</scope>
    <source>
        <strain evidence="8">cv. Svevo</strain>
    </source>
</reference>
<gene>
    <name evidence="7" type="ORF">TRITD_4Av1G015890</name>
</gene>
<dbReference type="InterPro" id="IPR001902">
    <property type="entry name" value="SLC26A/SulP_fam"/>
</dbReference>